<keyword evidence="1" id="KW-1133">Transmembrane helix</keyword>
<feature type="transmembrane region" description="Helical" evidence="1">
    <location>
        <begin position="20"/>
        <end position="41"/>
    </location>
</feature>
<sequence length="65" mass="7524">MCHPLTFPIFSDMVDPFLHLTIPDSIILILLLYWLTCYVLIFPFPSPNNVLIPFLIPFTCIASWV</sequence>
<accession>A0ABR4K3E3</accession>
<comment type="caution">
    <text evidence="2">The sequence shown here is derived from an EMBL/GenBank/DDBJ whole genome shotgun (WGS) entry which is preliminary data.</text>
</comment>
<keyword evidence="1" id="KW-0812">Transmembrane</keyword>
<dbReference type="Proteomes" id="UP001610444">
    <property type="component" value="Unassembled WGS sequence"/>
</dbReference>
<organism evidence="2 3">
    <name type="scientific">Aspergillus pseudodeflectus</name>
    <dbReference type="NCBI Taxonomy" id="176178"/>
    <lineage>
        <taxon>Eukaryota</taxon>
        <taxon>Fungi</taxon>
        <taxon>Dikarya</taxon>
        <taxon>Ascomycota</taxon>
        <taxon>Pezizomycotina</taxon>
        <taxon>Eurotiomycetes</taxon>
        <taxon>Eurotiomycetidae</taxon>
        <taxon>Eurotiales</taxon>
        <taxon>Aspergillaceae</taxon>
        <taxon>Aspergillus</taxon>
        <taxon>Aspergillus subgen. Nidulantes</taxon>
    </lineage>
</organism>
<dbReference type="GeneID" id="98155833"/>
<dbReference type="EMBL" id="JBFXLR010000031">
    <property type="protein sequence ID" value="KAL2846739.1"/>
    <property type="molecule type" value="Genomic_DNA"/>
</dbReference>
<evidence type="ECO:0000256" key="1">
    <source>
        <dbReference type="SAM" id="Phobius"/>
    </source>
</evidence>
<keyword evidence="3" id="KW-1185">Reference proteome</keyword>
<reference evidence="2 3" key="1">
    <citation type="submission" date="2024-07" db="EMBL/GenBank/DDBJ databases">
        <title>Section-level genome sequencing and comparative genomics of Aspergillus sections Usti and Cavernicolus.</title>
        <authorList>
            <consortium name="Lawrence Berkeley National Laboratory"/>
            <person name="Nybo J.L."/>
            <person name="Vesth T.C."/>
            <person name="Theobald S."/>
            <person name="Frisvad J.C."/>
            <person name="Larsen T.O."/>
            <person name="Kjaerboelling I."/>
            <person name="Rothschild-Mancinelli K."/>
            <person name="Lyhne E.K."/>
            <person name="Kogle M.E."/>
            <person name="Barry K."/>
            <person name="Clum A."/>
            <person name="Na H."/>
            <person name="Ledsgaard L."/>
            <person name="Lin J."/>
            <person name="Lipzen A."/>
            <person name="Kuo A."/>
            <person name="Riley R."/>
            <person name="Mondo S."/>
            <person name="LaButti K."/>
            <person name="Haridas S."/>
            <person name="Pangalinan J."/>
            <person name="Salamov A.A."/>
            <person name="Simmons B.A."/>
            <person name="Magnuson J.K."/>
            <person name="Chen J."/>
            <person name="Drula E."/>
            <person name="Henrissat B."/>
            <person name="Wiebenga A."/>
            <person name="Lubbers R.J."/>
            <person name="Gomes A.C."/>
            <person name="Macurrencykelacurrency M.R."/>
            <person name="Stajich J."/>
            <person name="Grigoriev I.V."/>
            <person name="Mortensen U.H."/>
            <person name="De vries R.P."/>
            <person name="Baker S.E."/>
            <person name="Andersen M.R."/>
        </authorList>
    </citation>
    <scope>NUCLEOTIDE SEQUENCE [LARGE SCALE GENOMIC DNA]</scope>
    <source>
        <strain evidence="2 3">CBS 756.74</strain>
    </source>
</reference>
<gene>
    <name evidence="2" type="ORF">BJX68DRAFT_240364</name>
</gene>
<name>A0ABR4K3E3_9EURO</name>
<dbReference type="RefSeq" id="XP_070897323.1">
    <property type="nucleotide sequence ID" value="XM_071040669.1"/>
</dbReference>
<evidence type="ECO:0000313" key="3">
    <source>
        <dbReference type="Proteomes" id="UP001610444"/>
    </source>
</evidence>
<evidence type="ECO:0000313" key="2">
    <source>
        <dbReference type="EMBL" id="KAL2846739.1"/>
    </source>
</evidence>
<keyword evidence="1" id="KW-0472">Membrane</keyword>
<proteinExistence type="predicted"/>
<protein>
    <submittedName>
        <fullName evidence="2">Uncharacterized protein</fullName>
    </submittedName>
</protein>